<proteinExistence type="predicted"/>
<evidence type="ECO:0000313" key="2">
    <source>
        <dbReference type="Proteomes" id="UP001066276"/>
    </source>
</evidence>
<accession>A0AAV7U7H6</accession>
<sequence length="144" mass="15767">MLPCSGPPTLTDYGAATDIAAAIAVCLGPPLRKVTPKCNPAVVTLLRLVYRLKDSRQPQVERMCLVGSVRLKWAYIIRKLGSFLSWLSSGATALENSSSAAASSAVGFCEFLQRWLKDFNLLLLLQILLEGDEDEIALEEQELE</sequence>
<protein>
    <submittedName>
        <fullName evidence="1">Uncharacterized protein</fullName>
    </submittedName>
</protein>
<name>A0AAV7U7H6_PLEWA</name>
<dbReference type="EMBL" id="JANPWB010000005">
    <property type="protein sequence ID" value="KAJ1184606.1"/>
    <property type="molecule type" value="Genomic_DNA"/>
</dbReference>
<evidence type="ECO:0000313" key="1">
    <source>
        <dbReference type="EMBL" id="KAJ1184606.1"/>
    </source>
</evidence>
<dbReference type="AlphaFoldDB" id="A0AAV7U7H6"/>
<organism evidence="1 2">
    <name type="scientific">Pleurodeles waltl</name>
    <name type="common">Iberian ribbed newt</name>
    <dbReference type="NCBI Taxonomy" id="8319"/>
    <lineage>
        <taxon>Eukaryota</taxon>
        <taxon>Metazoa</taxon>
        <taxon>Chordata</taxon>
        <taxon>Craniata</taxon>
        <taxon>Vertebrata</taxon>
        <taxon>Euteleostomi</taxon>
        <taxon>Amphibia</taxon>
        <taxon>Batrachia</taxon>
        <taxon>Caudata</taxon>
        <taxon>Salamandroidea</taxon>
        <taxon>Salamandridae</taxon>
        <taxon>Pleurodelinae</taxon>
        <taxon>Pleurodeles</taxon>
    </lineage>
</organism>
<reference evidence="1" key="1">
    <citation type="journal article" date="2022" name="bioRxiv">
        <title>Sequencing and chromosome-scale assembly of the giantPleurodeles waltlgenome.</title>
        <authorList>
            <person name="Brown T."/>
            <person name="Elewa A."/>
            <person name="Iarovenko S."/>
            <person name="Subramanian E."/>
            <person name="Araus A.J."/>
            <person name="Petzold A."/>
            <person name="Susuki M."/>
            <person name="Suzuki K.-i.T."/>
            <person name="Hayashi T."/>
            <person name="Toyoda A."/>
            <person name="Oliveira C."/>
            <person name="Osipova E."/>
            <person name="Leigh N.D."/>
            <person name="Simon A."/>
            <person name="Yun M.H."/>
        </authorList>
    </citation>
    <scope>NUCLEOTIDE SEQUENCE</scope>
    <source>
        <strain evidence="1">20211129_DDA</strain>
        <tissue evidence="1">Liver</tissue>
    </source>
</reference>
<keyword evidence="2" id="KW-1185">Reference proteome</keyword>
<gene>
    <name evidence="1" type="ORF">NDU88_001410</name>
</gene>
<comment type="caution">
    <text evidence="1">The sequence shown here is derived from an EMBL/GenBank/DDBJ whole genome shotgun (WGS) entry which is preliminary data.</text>
</comment>
<dbReference type="Proteomes" id="UP001066276">
    <property type="component" value="Chromosome 3_1"/>
</dbReference>